<sequence length="174" mass="19359">MTEQQIKEAISREFVRLLAYGSGFKVIDPGLDHGVDLIICPVLRRVEPSGKGRFMDSRFKLEFQTKATGLSGIVDSADAIKFDLEVKNYNDLIYRRAGFPPLHLVLVIIDPAPPQCVTLNSGKLCLASTAYWFVPEVDAQASANRRRVRIAIPKTNKIGVGFIRDRFVQLGIAL</sequence>
<keyword evidence="3" id="KW-1185">Reference proteome</keyword>
<protein>
    <submittedName>
        <fullName evidence="2">DUF4365 domain-containing protein</fullName>
    </submittedName>
</protein>
<accession>A0ABX0MAM9</accession>
<dbReference type="Pfam" id="PF14280">
    <property type="entry name" value="DUF4365"/>
    <property type="match status" value="1"/>
</dbReference>
<dbReference type="RefSeq" id="WP_167079660.1">
    <property type="nucleotide sequence ID" value="NZ_VVIW01000022.1"/>
</dbReference>
<dbReference type="EMBL" id="VVIW01000022">
    <property type="protein sequence ID" value="NHZ43673.1"/>
    <property type="molecule type" value="Genomic_DNA"/>
</dbReference>
<proteinExistence type="predicted"/>
<evidence type="ECO:0000259" key="1">
    <source>
        <dbReference type="Pfam" id="PF14280"/>
    </source>
</evidence>
<dbReference type="Proteomes" id="UP000819052">
    <property type="component" value="Unassembled WGS sequence"/>
</dbReference>
<evidence type="ECO:0000313" key="3">
    <source>
        <dbReference type="Proteomes" id="UP000819052"/>
    </source>
</evidence>
<reference evidence="2 3" key="1">
    <citation type="submission" date="2019-09" db="EMBL/GenBank/DDBJ databases">
        <title>Taxonomy of Antarctic Massilia spp.: description of Massilia rubra sp. nov., Massilia aquatica sp. nov., Massilia mucilaginosa sp. nov., Massilia frigida sp. nov. isolated from streams, lakes and regoliths.</title>
        <authorList>
            <person name="Holochova P."/>
            <person name="Sedlacek I."/>
            <person name="Kralova S."/>
            <person name="Maslanova I."/>
            <person name="Busse H.-J."/>
            <person name="Stankova E."/>
            <person name="Vrbovska V."/>
            <person name="Kovarovic V."/>
            <person name="Bartak M."/>
            <person name="Svec P."/>
            <person name="Pantucek R."/>
        </authorList>
    </citation>
    <scope>NUCLEOTIDE SEQUENCE [LARGE SCALE GENOMIC DNA]</scope>
    <source>
        <strain evidence="2 3">CCM 8693</strain>
    </source>
</reference>
<gene>
    <name evidence="2" type="ORF">F1609_26420</name>
</gene>
<evidence type="ECO:0000313" key="2">
    <source>
        <dbReference type="EMBL" id="NHZ43673.1"/>
    </source>
</evidence>
<feature type="domain" description="DUF4365" evidence="1">
    <location>
        <begin position="8"/>
        <end position="159"/>
    </location>
</feature>
<organism evidence="2 3">
    <name type="scientific">Massilia aquatica</name>
    <dbReference type="NCBI Taxonomy" id="2609000"/>
    <lineage>
        <taxon>Bacteria</taxon>
        <taxon>Pseudomonadati</taxon>
        <taxon>Pseudomonadota</taxon>
        <taxon>Betaproteobacteria</taxon>
        <taxon>Burkholderiales</taxon>
        <taxon>Oxalobacteraceae</taxon>
        <taxon>Telluria group</taxon>
        <taxon>Massilia</taxon>
    </lineage>
</organism>
<dbReference type="InterPro" id="IPR025375">
    <property type="entry name" value="DUF4365"/>
</dbReference>
<comment type="caution">
    <text evidence="2">The sequence shown here is derived from an EMBL/GenBank/DDBJ whole genome shotgun (WGS) entry which is preliminary data.</text>
</comment>
<name>A0ABX0MAM9_9BURK</name>